<dbReference type="InterPro" id="IPR050425">
    <property type="entry name" value="NAD(P)_dehydrat-like"/>
</dbReference>
<protein>
    <submittedName>
        <fullName evidence="4">NAD-dependent epimerase/dehydratase terH</fullName>
    </submittedName>
</protein>
<keyword evidence="1" id="KW-0560">Oxidoreductase</keyword>
<dbReference type="InterPro" id="IPR001509">
    <property type="entry name" value="Epimerase_deHydtase"/>
</dbReference>
<dbReference type="Pfam" id="PF01370">
    <property type="entry name" value="Epimerase"/>
    <property type="match status" value="1"/>
</dbReference>
<evidence type="ECO:0000256" key="1">
    <source>
        <dbReference type="ARBA" id="ARBA00023002"/>
    </source>
</evidence>
<name>A0ABR2JBW5_9PEZI</name>
<dbReference type="Gene3D" id="3.40.50.720">
    <property type="entry name" value="NAD(P)-binding Rossmann-like Domain"/>
    <property type="match status" value="1"/>
</dbReference>
<gene>
    <name evidence="4" type="ORF">PGQ11_005822</name>
</gene>
<dbReference type="PANTHER" id="PTHR10366:SF562">
    <property type="entry name" value="ALDEHYDE REDUCTASE II (AFU_ORTHOLOGUE AFUA_1G11360)"/>
    <property type="match status" value="1"/>
</dbReference>
<evidence type="ECO:0000313" key="4">
    <source>
        <dbReference type="EMBL" id="KAK8875308.1"/>
    </source>
</evidence>
<comment type="similarity">
    <text evidence="2">Belongs to the NAD(P)-dependent epimerase/dehydratase family. Dihydroflavonol-4-reductase subfamily.</text>
</comment>
<comment type="caution">
    <text evidence="4">The sequence shown here is derived from an EMBL/GenBank/DDBJ whole genome shotgun (WGS) entry which is preliminary data.</text>
</comment>
<evidence type="ECO:0000256" key="2">
    <source>
        <dbReference type="ARBA" id="ARBA00023445"/>
    </source>
</evidence>
<organism evidence="4 5">
    <name type="scientific">Apiospora arundinis</name>
    <dbReference type="NCBI Taxonomy" id="335852"/>
    <lineage>
        <taxon>Eukaryota</taxon>
        <taxon>Fungi</taxon>
        <taxon>Dikarya</taxon>
        <taxon>Ascomycota</taxon>
        <taxon>Pezizomycotina</taxon>
        <taxon>Sordariomycetes</taxon>
        <taxon>Xylariomycetidae</taxon>
        <taxon>Amphisphaeriales</taxon>
        <taxon>Apiosporaceae</taxon>
        <taxon>Apiospora</taxon>
    </lineage>
</organism>
<keyword evidence="5" id="KW-1185">Reference proteome</keyword>
<dbReference type="Proteomes" id="UP001390339">
    <property type="component" value="Unassembled WGS sequence"/>
</dbReference>
<feature type="domain" description="NAD-dependent epimerase/dehydratase" evidence="3">
    <location>
        <begin position="16"/>
        <end position="237"/>
    </location>
</feature>
<evidence type="ECO:0000259" key="3">
    <source>
        <dbReference type="Pfam" id="PF01370"/>
    </source>
</evidence>
<accession>A0ABR2JBW5</accession>
<proteinExistence type="inferred from homology"/>
<reference evidence="4 5" key="1">
    <citation type="journal article" date="2024" name="IMA Fungus">
        <title>Apiospora arundinis, a panoply of carbohydrate-active enzymes and secondary metabolites.</title>
        <authorList>
            <person name="Sorensen T."/>
            <person name="Petersen C."/>
            <person name="Muurmann A.T."/>
            <person name="Christiansen J.V."/>
            <person name="Brundto M.L."/>
            <person name="Overgaard C.K."/>
            <person name="Boysen A.T."/>
            <person name="Wollenberg R.D."/>
            <person name="Larsen T.O."/>
            <person name="Sorensen J.L."/>
            <person name="Nielsen K.L."/>
            <person name="Sondergaard T.E."/>
        </authorList>
    </citation>
    <scope>NUCLEOTIDE SEQUENCE [LARGE SCALE GENOMIC DNA]</scope>
    <source>
        <strain evidence="4 5">AAU 773</strain>
    </source>
</reference>
<sequence length="347" mass="37619">MANNNHPTAIPAGSLVLITGITSYVASYTAKDLLERGHRVRGIVRSLPQAAWLTEEVFPSFAASGAFDLVEIPDLAAPKAFDKVLLNSQPSAVIHIAMLMSFDADPNKVVTPTVQTMSNLLRAAALVPSVRRFVYTSSIGAAYSPRVGVPATLTRDSWNEAAVEAAWAPPPYKPERGGKVYAAAKVTAERTMFQFVEDTKPGLTVTSVAPFFVMGPVLHRRHLEGSAGWVRNVFAGEPKVSGVIPFGCQINVQDVATLHVAAVLDPGVKGDRLIAAAEPFNINVVLAILRRQYPDRQFMDDLPSQGELCLATIEDEDRQLGLLKKWSGRNKWISLEKGVQEALEVIP</sequence>
<dbReference type="PANTHER" id="PTHR10366">
    <property type="entry name" value="NAD DEPENDENT EPIMERASE/DEHYDRATASE"/>
    <property type="match status" value="1"/>
</dbReference>
<dbReference type="InterPro" id="IPR036291">
    <property type="entry name" value="NAD(P)-bd_dom_sf"/>
</dbReference>
<evidence type="ECO:0000313" key="5">
    <source>
        <dbReference type="Proteomes" id="UP001390339"/>
    </source>
</evidence>
<dbReference type="SUPFAM" id="SSF51735">
    <property type="entry name" value="NAD(P)-binding Rossmann-fold domains"/>
    <property type="match status" value="1"/>
</dbReference>
<dbReference type="EMBL" id="JAPCWZ010000003">
    <property type="protein sequence ID" value="KAK8875308.1"/>
    <property type="molecule type" value="Genomic_DNA"/>
</dbReference>